<accession>D5BN66</accession>
<dbReference type="Pfam" id="PF07687">
    <property type="entry name" value="M20_dimer"/>
    <property type="match status" value="1"/>
</dbReference>
<dbReference type="Pfam" id="PF01546">
    <property type="entry name" value="Peptidase_M20"/>
    <property type="match status" value="1"/>
</dbReference>
<dbReference type="PANTHER" id="PTHR43808">
    <property type="entry name" value="ACETYLORNITHINE DEACETYLASE"/>
    <property type="match status" value="1"/>
</dbReference>
<dbReference type="Gene3D" id="3.30.70.360">
    <property type="match status" value="1"/>
</dbReference>
<dbReference type="InterPro" id="IPR002933">
    <property type="entry name" value="Peptidase_M20"/>
</dbReference>
<dbReference type="OrthoDB" id="9809784at2"/>
<evidence type="ECO:0000259" key="4">
    <source>
        <dbReference type="Pfam" id="PF07687"/>
    </source>
</evidence>
<dbReference type="HOGENOM" id="CLU_021802_2_4_5"/>
<sequence length="403" mass="43368">MTTPLEQAERLLADLVSFPTVTGLPNGDMIAYIKSYLENLGIPVMLDPHEDGTRFNLFATIGSGDCDGIILSGHTDVVPATGDGWSRDPFVLHKQDGRLYGRGAVDMKGFLATALAMAPAFKAAEDKLSMPLHYAFTFDEEVGSFGAAQMPDFLRRMGIKPALAIIGEPTGMRPFIGHKGGLELVAEIRGSAGHASDPRGKVNALYYAARLITYIEQVAARLADAPVPDSPFDPPYTTLSVGHIEGGEARNIVPDYCRFLWEIRPLPGDDAYAILADIKAYIADELVPEMQAILADAGISITEISWCPGMEARATSSAASLIARLWTNEAPSVVSFGTDGGHYQQAGMETIVFGPGGMDEMHQPDEFIEVDAIKQGLAFLENLLRYAQEPPQQGHISPSGDNS</sequence>
<dbReference type="EMBL" id="CP001751">
    <property type="protein sequence ID" value="ADE40259.1"/>
    <property type="molecule type" value="Genomic_DNA"/>
</dbReference>
<dbReference type="CDD" id="cd03894">
    <property type="entry name" value="M20_ArgE"/>
    <property type="match status" value="1"/>
</dbReference>
<keyword evidence="6" id="KW-1185">Reference proteome</keyword>
<dbReference type="GO" id="GO:0006526">
    <property type="term" value="P:L-arginine biosynthetic process"/>
    <property type="evidence" value="ECO:0007669"/>
    <property type="project" value="InterPro"/>
</dbReference>
<name>D5BN66_PUNMI</name>
<proteinExistence type="predicted"/>
<dbReference type="KEGG" id="apb:SAR116_2016"/>
<reference evidence="5 6" key="1">
    <citation type="journal article" date="2010" name="J. Bacteriol.">
        <title>Complete genome sequence of "Candidatus Puniceispirillum marinum" IMCC1322, a representative of the SAR116 clade in the Alphaproteobacteria.</title>
        <authorList>
            <person name="Oh H.M."/>
            <person name="Kwon K.K."/>
            <person name="Kang I."/>
            <person name="Kang S.G."/>
            <person name="Lee J.H."/>
            <person name="Kim S.J."/>
            <person name="Cho J.C."/>
        </authorList>
    </citation>
    <scope>NUCLEOTIDE SEQUENCE [LARGE SCALE GENOMIC DNA]</scope>
    <source>
        <strain evidence="5 6">IMCC1322</strain>
    </source>
</reference>
<dbReference type="GO" id="GO:0046872">
    <property type="term" value="F:metal ion binding"/>
    <property type="evidence" value="ECO:0007669"/>
    <property type="project" value="UniProtKB-KW"/>
</dbReference>
<dbReference type="GO" id="GO:0008777">
    <property type="term" value="F:acetylornithine deacetylase activity"/>
    <property type="evidence" value="ECO:0007669"/>
    <property type="project" value="UniProtKB-EC"/>
</dbReference>
<dbReference type="EC" id="3.5.1.16" evidence="5"/>
<feature type="domain" description="Peptidase M20 dimerisation" evidence="4">
    <location>
        <begin position="176"/>
        <end position="288"/>
    </location>
</feature>
<dbReference type="InterPro" id="IPR011650">
    <property type="entry name" value="Peptidase_M20_dimer"/>
</dbReference>
<dbReference type="NCBIfam" id="NF005710">
    <property type="entry name" value="PRK07522.1"/>
    <property type="match status" value="1"/>
</dbReference>
<dbReference type="SUPFAM" id="SSF55031">
    <property type="entry name" value="Bacterial exopeptidase dimerisation domain"/>
    <property type="match status" value="1"/>
</dbReference>
<dbReference type="eggNOG" id="COG0624">
    <property type="taxonomic scope" value="Bacteria"/>
</dbReference>
<keyword evidence="3" id="KW-0170">Cobalt</keyword>
<protein>
    <submittedName>
        <fullName evidence="5">Acetylornithine deacetylase</fullName>
        <ecNumber evidence="5">3.5.1.16</ecNumber>
    </submittedName>
</protein>
<evidence type="ECO:0000313" key="5">
    <source>
        <dbReference type="EMBL" id="ADE40259.1"/>
    </source>
</evidence>
<evidence type="ECO:0000256" key="3">
    <source>
        <dbReference type="ARBA" id="ARBA00023285"/>
    </source>
</evidence>
<dbReference type="AlphaFoldDB" id="D5BN66"/>
<dbReference type="InterPro" id="IPR050072">
    <property type="entry name" value="Peptidase_M20A"/>
</dbReference>
<dbReference type="Gene3D" id="3.40.630.10">
    <property type="entry name" value="Zn peptidases"/>
    <property type="match status" value="1"/>
</dbReference>
<dbReference type="SUPFAM" id="SSF53187">
    <property type="entry name" value="Zn-dependent exopeptidases"/>
    <property type="match status" value="1"/>
</dbReference>
<gene>
    <name evidence="5" type="ordered locus">SAR116_2016</name>
</gene>
<keyword evidence="2 5" id="KW-0378">Hydrolase</keyword>
<dbReference type="Proteomes" id="UP000007460">
    <property type="component" value="Chromosome"/>
</dbReference>
<dbReference type="PANTHER" id="PTHR43808:SF31">
    <property type="entry name" value="N-ACETYL-L-CITRULLINE DEACETYLASE"/>
    <property type="match status" value="1"/>
</dbReference>
<evidence type="ECO:0000256" key="1">
    <source>
        <dbReference type="ARBA" id="ARBA00022723"/>
    </source>
</evidence>
<evidence type="ECO:0000256" key="2">
    <source>
        <dbReference type="ARBA" id="ARBA00022801"/>
    </source>
</evidence>
<dbReference type="STRING" id="488538.SAR116_2016"/>
<dbReference type="InterPro" id="IPR036264">
    <property type="entry name" value="Bact_exopeptidase_dim_dom"/>
</dbReference>
<dbReference type="InterPro" id="IPR010169">
    <property type="entry name" value="AcOrn-deacetyl"/>
</dbReference>
<dbReference type="NCBIfam" id="TIGR01892">
    <property type="entry name" value="AcOrn-deacetyl"/>
    <property type="match status" value="1"/>
</dbReference>
<keyword evidence="1" id="KW-0479">Metal-binding</keyword>
<dbReference type="RefSeq" id="WP_013046886.1">
    <property type="nucleotide sequence ID" value="NC_014010.1"/>
</dbReference>
<evidence type="ECO:0000313" key="6">
    <source>
        <dbReference type="Proteomes" id="UP000007460"/>
    </source>
</evidence>
<organism evidence="5 6">
    <name type="scientific">Puniceispirillum marinum (strain IMCC1322)</name>
    <dbReference type="NCBI Taxonomy" id="488538"/>
    <lineage>
        <taxon>Bacteria</taxon>
        <taxon>Pseudomonadati</taxon>
        <taxon>Pseudomonadota</taxon>
        <taxon>Alphaproteobacteria</taxon>
        <taxon>Candidatus Puniceispirillales</taxon>
        <taxon>Candidatus Puniceispirillaceae</taxon>
        <taxon>Candidatus Puniceispirillum</taxon>
    </lineage>
</organism>